<keyword evidence="3" id="KW-1185">Reference proteome</keyword>
<dbReference type="PANTHER" id="PTHR43162">
    <property type="match status" value="1"/>
</dbReference>
<sequence length="299" mass="31885">MNIVITGSLGHIGQPLTAELVQKGHTVTVISSNPERQGAIEALGATAAIGSVEDVDFLVATFTGADVVHAMVPPKNSVPDPIARTAKLGECLVQALALSGIKRVVYVSSYGSDLDKGTGLIVGHHHVENALNALPGLEALTHLRATYIYYNLYAYVGMIKATGFIAANYGDDDRVVLVSPKDIAAAAADELVNQSNGRHIRYVASDERTCKEIAQLLGAAIGKPDLTWVTTTDEQMQNGMEANGVPPNVAAQLVEMYGACHTGSLHHDYDLHKPAVMGKVKLEDFAQEFAAVFNQNEQR</sequence>
<dbReference type="InterPro" id="IPR036291">
    <property type="entry name" value="NAD(P)-bd_dom_sf"/>
</dbReference>
<name>A0A6M0III0_9BACT</name>
<dbReference type="Gene3D" id="3.90.25.10">
    <property type="entry name" value="UDP-galactose 4-epimerase, domain 1"/>
    <property type="match status" value="1"/>
</dbReference>
<dbReference type="Proteomes" id="UP000477386">
    <property type="component" value="Unassembled WGS sequence"/>
</dbReference>
<dbReference type="Gene3D" id="3.40.50.720">
    <property type="entry name" value="NAD(P)-binding Rossmann-like Domain"/>
    <property type="match status" value="1"/>
</dbReference>
<dbReference type="PANTHER" id="PTHR43162:SF1">
    <property type="entry name" value="PRESTALK A DIFFERENTIATION PROTEIN A"/>
    <property type="match status" value="1"/>
</dbReference>
<dbReference type="AlphaFoldDB" id="A0A6M0III0"/>
<proteinExistence type="predicted"/>
<gene>
    <name evidence="2" type="ORF">GK091_14240</name>
</gene>
<evidence type="ECO:0000313" key="2">
    <source>
        <dbReference type="EMBL" id="NEU68048.1"/>
    </source>
</evidence>
<dbReference type="EMBL" id="JAAGNZ010000001">
    <property type="protein sequence ID" value="NEU68048.1"/>
    <property type="molecule type" value="Genomic_DNA"/>
</dbReference>
<dbReference type="InterPro" id="IPR051604">
    <property type="entry name" value="Ergot_Alk_Oxidoreductase"/>
</dbReference>
<comment type="caution">
    <text evidence="2">The sequence shown here is derived from an EMBL/GenBank/DDBJ whole genome shotgun (WGS) entry which is preliminary data.</text>
</comment>
<feature type="domain" description="NmrA-like" evidence="1">
    <location>
        <begin position="2"/>
        <end position="262"/>
    </location>
</feature>
<accession>A0A6M0III0</accession>
<dbReference type="SUPFAM" id="SSF51735">
    <property type="entry name" value="NAD(P)-binding Rossmann-fold domains"/>
    <property type="match status" value="1"/>
</dbReference>
<dbReference type="RefSeq" id="WP_164039290.1">
    <property type="nucleotide sequence ID" value="NZ_JAAGNZ010000001.1"/>
</dbReference>
<evidence type="ECO:0000259" key="1">
    <source>
        <dbReference type="Pfam" id="PF05368"/>
    </source>
</evidence>
<reference evidence="2 3" key="1">
    <citation type="submission" date="2020-02" db="EMBL/GenBank/DDBJ databases">
        <title>Draft genome sequence of two Spirosoma agri KCTC 52727 and Spirosoma terrae KCTC 52035.</title>
        <authorList>
            <person name="Rojas J."/>
            <person name="Ambika Manirajan B."/>
            <person name="Ratering S."/>
            <person name="Suarez C."/>
            <person name="Schnell S."/>
        </authorList>
    </citation>
    <scope>NUCLEOTIDE SEQUENCE [LARGE SCALE GENOMIC DNA]</scope>
    <source>
        <strain evidence="2 3">KCTC 52727</strain>
    </source>
</reference>
<organism evidence="2 3">
    <name type="scientific">Spirosoma agri</name>
    <dbReference type="NCBI Taxonomy" id="1987381"/>
    <lineage>
        <taxon>Bacteria</taxon>
        <taxon>Pseudomonadati</taxon>
        <taxon>Bacteroidota</taxon>
        <taxon>Cytophagia</taxon>
        <taxon>Cytophagales</taxon>
        <taxon>Cytophagaceae</taxon>
        <taxon>Spirosoma</taxon>
    </lineage>
</organism>
<dbReference type="Pfam" id="PF05368">
    <property type="entry name" value="NmrA"/>
    <property type="match status" value="1"/>
</dbReference>
<dbReference type="InterPro" id="IPR008030">
    <property type="entry name" value="NmrA-like"/>
</dbReference>
<evidence type="ECO:0000313" key="3">
    <source>
        <dbReference type="Proteomes" id="UP000477386"/>
    </source>
</evidence>
<protein>
    <submittedName>
        <fullName evidence="2">NAD(P)H-binding protein</fullName>
    </submittedName>
</protein>